<dbReference type="Pfam" id="PF05100">
    <property type="entry name" value="Phage_tail_L"/>
    <property type="match status" value="1"/>
</dbReference>
<name>A0AB35LXQ5_9GAMM</name>
<dbReference type="AlphaFoldDB" id="A0AB35LXQ5"/>
<reference evidence="1" key="1">
    <citation type="submission" date="2020-06" db="EMBL/GenBank/DDBJ databases">
        <authorList>
            <person name="Dong N."/>
        </authorList>
    </citation>
    <scope>NUCLEOTIDE SEQUENCE</scope>
    <source>
        <strain evidence="1">DF49-4</strain>
    </source>
</reference>
<evidence type="ECO:0000313" key="2">
    <source>
        <dbReference type="Proteomes" id="UP001174419"/>
    </source>
</evidence>
<protein>
    <submittedName>
        <fullName evidence="1">Phage minor tail protein L</fullName>
    </submittedName>
</protein>
<dbReference type="NCBIfam" id="TIGR01600">
    <property type="entry name" value="phage_tail_L"/>
    <property type="match status" value="1"/>
</dbReference>
<dbReference type="Proteomes" id="UP001174419">
    <property type="component" value="Unassembled WGS sequence"/>
</dbReference>
<sequence length="268" mass="29518">MALNSDLQKLYVDGLITLFELDARALGAGILRFHGHIAYQDWERIYSLIGSNALMGDETKMIGEVYESAETKAWMRNIIWQGETFEPIAIEVSGLEMRSDGKASAPTLSMANNINGIQNAVSAYCLQFGDFVGAKLKVITTLAKYLDAENFSSGNASASTEAKEQLWYIEQKTSENSQAVTFELSNPIDFEGLRIPVRQITSMCHWAVMGDYRGEECGYTGAAMFTEKDEPTDNPALDRCAGRLNSCQLRHGENAELPFGGFPAANLI</sequence>
<dbReference type="InterPro" id="IPR006487">
    <property type="entry name" value="Phage_lambda_L"/>
</dbReference>
<dbReference type="RefSeq" id="WP_286378662.1">
    <property type="nucleotide sequence ID" value="NZ_JACAIU010000003.1"/>
</dbReference>
<proteinExistence type="predicted"/>
<comment type="caution">
    <text evidence="1">The sequence shown here is derived from an EMBL/GenBank/DDBJ whole genome shotgun (WGS) entry which is preliminary data.</text>
</comment>
<dbReference type="EMBL" id="JACANG010000003">
    <property type="protein sequence ID" value="MDM1718033.1"/>
    <property type="molecule type" value="Genomic_DNA"/>
</dbReference>
<gene>
    <name evidence="1" type="ORF">HX110_02500</name>
</gene>
<evidence type="ECO:0000313" key="1">
    <source>
        <dbReference type="EMBL" id="MDM1718033.1"/>
    </source>
</evidence>
<dbReference type="GO" id="GO:0046718">
    <property type="term" value="P:symbiont entry into host cell"/>
    <property type="evidence" value="ECO:0007669"/>
    <property type="project" value="InterPro"/>
</dbReference>
<dbReference type="GO" id="GO:0030430">
    <property type="term" value="C:host cell cytoplasm"/>
    <property type="evidence" value="ECO:0007669"/>
    <property type="project" value="InterPro"/>
</dbReference>
<dbReference type="GO" id="GO:0051536">
    <property type="term" value="F:iron-sulfur cluster binding"/>
    <property type="evidence" value="ECO:0007669"/>
    <property type="project" value="InterPro"/>
</dbReference>
<accession>A0AB35LXQ5</accession>
<reference evidence="1" key="2">
    <citation type="journal article" date="2022" name="Sci. Total Environ.">
        <title>Prevalence, transmission, and molecular epidemiology of tet(X)-positive bacteria among humans, animals, and environmental niches in China: An epidemiological, and genomic-based study.</title>
        <authorList>
            <person name="Dong N."/>
            <person name="Zeng Y."/>
            <person name="Cai C."/>
            <person name="Sun C."/>
            <person name="Lu J."/>
            <person name="Liu C."/>
            <person name="Zhou H."/>
            <person name="Sun Q."/>
            <person name="Shu L."/>
            <person name="Wang H."/>
            <person name="Wang Y."/>
            <person name="Wang S."/>
            <person name="Wu C."/>
            <person name="Chan E.W."/>
            <person name="Chen G."/>
            <person name="Shen Z."/>
            <person name="Chen S."/>
            <person name="Zhang R."/>
        </authorList>
    </citation>
    <scope>NUCLEOTIDE SEQUENCE</scope>
    <source>
        <strain evidence="1">DF49-4</strain>
    </source>
</reference>
<organism evidence="1 2">
    <name type="scientific">Acinetobacter towneri</name>
    <dbReference type="NCBI Taxonomy" id="202956"/>
    <lineage>
        <taxon>Bacteria</taxon>
        <taxon>Pseudomonadati</taxon>
        <taxon>Pseudomonadota</taxon>
        <taxon>Gammaproteobacteria</taxon>
        <taxon>Moraxellales</taxon>
        <taxon>Moraxellaceae</taxon>
        <taxon>Acinetobacter</taxon>
    </lineage>
</organism>